<feature type="compositionally biased region" description="Polar residues" evidence="9">
    <location>
        <begin position="646"/>
        <end position="655"/>
    </location>
</feature>
<dbReference type="PRINTS" id="PR00205">
    <property type="entry name" value="CADHERIN"/>
</dbReference>
<feature type="domain" description="Cadherin" evidence="11">
    <location>
        <begin position="138"/>
        <end position="251"/>
    </location>
</feature>
<dbReference type="PROSITE" id="PS00232">
    <property type="entry name" value="CADHERIN_1"/>
    <property type="match status" value="1"/>
</dbReference>
<dbReference type="InterPro" id="IPR020894">
    <property type="entry name" value="Cadherin_CS"/>
</dbReference>
<dbReference type="Pfam" id="PF00028">
    <property type="entry name" value="Cadherin"/>
    <property type="match status" value="2"/>
</dbReference>
<reference evidence="12" key="1">
    <citation type="submission" date="2022-06" db="EMBL/GenBank/DDBJ databases">
        <authorList>
            <person name="Berger JAMES D."/>
            <person name="Berger JAMES D."/>
        </authorList>
    </citation>
    <scope>NUCLEOTIDE SEQUENCE [LARGE SCALE GENOMIC DNA]</scope>
</reference>
<dbReference type="GO" id="GO:0005509">
    <property type="term" value="F:calcium ion binding"/>
    <property type="evidence" value="ECO:0007669"/>
    <property type="project" value="UniProtKB-UniRule"/>
</dbReference>
<reference evidence="13" key="2">
    <citation type="submission" date="2023-11" db="UniProtKB">
        <authorList>
            <consortium name="WormBaseParasite"/>
        </authorList>
    </citation>
    <scope>IDENTIFICATION</scope>
</reference>
<keyword evidence="12" id="KW-1185">Reference proteome</keyword>
<dbReference type="PANTHER" id="PTHR24025">
    <property type="entry name" value="DESMOGLEIN FAMILY MEMBER"/>
    <property type="match status" value="1"/>
</dbReference>
<keyword evidence="2 10" id="KW-0812">Transmembrane</keyword>
<evidence type="ECO:0000256" key="2">
    <source>
        <dbReference type="ARBA" id="ARBA00022692"/>
    </source>
</evidence>
<dbReference type="GO" id="GO:0005886">
    <property type="term" value="C:plasma membrane"/>
    <property type="evidence" value="ECO:0007669"/>
    <property type="project" value="InterPro"/>
</dbReference>
<evidence type="ECO:0000256" key="1">
    <source>
        <dbReference type="ARBA" id="ARBA00004370"/>
    </source>
</evidence>
<dbReference type="InterPro" id="IPR050971">
    <property type="entry name" value="Cadherin-domain_protein"/>
</dbReference>
<keyword evidence="7 10" id="KW-0472">Membrane</keyword>
<feature type="domain" description="Cadherin" evidence="11">
    <location>
        <begin position="29"/>
        <end position="134"/>
    </location>
</feature>
<dbReference type="WBParaSite" id="TREG1_79990.3">
    <property type="protein sequence ID" value="TREG1_79990.3"/>
    <property type="gene ID" value="TREG1_79990"/>
</dbReference>
<protein>
    <recommendedName>
        <fullName evidence="11">Cadherin domain-containing protein</fullName>
    </recommendedName>
</protein>
<dbReference type="CDD" id="cd11304">
    <property type="entry name" value="Cadherin_repeat"/>
    <property type="match status" value="2"/>
</dbReference>
<evidence type="ECO:0000313" key="13">
    <source>
        <dbReference type="WBParaSite" id="TREG1_79990.3"/>
    </source>
</evidence>
<comment type="subcellular location">
    <subcellularLocation>
        <location evidence="1">Membrane</location>
    </subcellularLocation>
</comment>
<dbReference type="SUPFAM" id="SSF49313">
    <property type="entry name" value="Cadherin-like"/>
    <property type="match status" value="2"/>
</dbReference>
<accession>A0AA85KFR2</accession>
<feature type="region of interest" description="Disordered" evidence="9">
    <location>
        <begin position="646"/>
        <end position="667"/>
    </location>
</feature>
<keyword evidence="6 10" id="KW-1133">Transmembrane helix</keyword>
<evidence type="ECO:0000256" key="9">
    <source>
        <dbReference type="SAM" id="MobiDB-lite"/>
    </source>
</evidence>
<evidence type="ECO:0000256" key="8">
    <source>
        <dbReference type="PROSITE-ProRule" id="PRU00043"/>
    </source>
</evidence>
<proteinExistence type="predicted"/>
<evidence type="ECO:0000259" key="11">
    <source>
        <dbReference type="PROSITE" id="PS50268"/>
    </source>
</evidence>
<name>A0AA85KFR2_TRIRE</name>
<sequence length="680" mass="76270">MDKPNSLLNSNSQSLKNEFKLTTNNIDKRLTYSLKNERNSQAFRIDPKTGVIITRTILDREYQSTYTFYAFVHDGPDHHSSQTTNTTDEKARSQSSDVNSKYYNHQNINDYRSHTASVMVTITVQDENDNDPVFVRPNATNHMILLNPSAIPGQSLSQLSAIDPDEGLNGQVTYAIKGETAGTLFNVDPRTGLLYLESQIPRQYITNGKHEVNSNNNNNNNDNQLSNLAQISTYPTFLLSLDACDQGEPRRCTHFPNLQIQIRSSSNIIDESSQSSAYGLFEPSSNQLQDSSIISRQGSSISASASAGFFPLNSGVSNSYLGRYSLAEILIIGFSVFFSLLILIILLAVFIIRRRTQQLLQTNERMNPELFKLNHENTGANVELDGKNKQMIPRSKKFCNWNTRKQKLSPKKSFNNANFKQPTFQQLDSMLKNSNSNNTNNNNSNSNMMLPVTCNLPINPHQLSSTSSPSSQMMINQSGINYRIDVSNSCFYDPNTHHAIHYSPYSPIFVNTTNAVPVVSDDYQSLDCWNDITPGYTNKFKPCNILNPTEFNLPQQFYMRQIKLPPITTNNISSINNNNNNSNFDLINNLSHCKQKEMIDPDWKFNDMKMNVSHHHASQPNASLLSDLSLPSNPLTTCTASMNISSTASGQSKTISNSSNNNNHKESIPAYDGFLKSSFV</sequence>
<keyword evidence="5" id="KW-0130">Cell adhesion</keyword>
<evidence type="ECO:0000256" key="3">
    <source>
        <dbReference type="ARBA" id="ARBA00022737"/>
    </source>
</evidence>
<dbReference type="GO" id="GO:0005911">
    <property type="term" value="C:cell-cell junction"/>
    <property type="evidence" value="ECO:0007669"/>
    <property type="project" value="TreeGrafter"/>
</dbReference>
<dbReference type="Gene3D" id="2.60.40.60">
    <property type="entry name" value="Cadherins"/>
    <property type="match status" value="2"/>
</dbReference>
<dbReference type="PROSITE" id="PS50268">
    <property type="entry name" value="CADHERIN_2"/>
    <property type="match status" value="2"/>
</dbReference>
<keyword evidence="4 8" id="KW-0106">Calcium</keyword>
<feature type="region of interest" description="Disordered" evidence="9">
    <location>
        <begin position="75"/>
        <end position="98"/>
    </location>
</feature>
<dbReference type="PANTHER" id="PTHR24025:SF23">
    <property type="entry name" value="NEURAL-CADHERIN"/>
    <property type="match status" value="1"/>
</dbReference>
<evidence type="ECO:0000256" key="4">
    <source>
        <dbReference type="ARBA" id="ARBA00022837"/>
    </source>
</evidence>
<dbReference type="InterPro" id="IPR015919">
    <property type="entry name" value="Cadherin-like_sf"/>
</dbReference>
<evidence type="ECO:0000256" key="7">
    <source>
        <dbReference type="ARBA" id="ARBA00023136"/>
    </source>
</evidence>
<evidence type="ECO:0000256" key="10">
    <source>
        <dbReference type="SAM" id="Phobius"/>
    </source>
</evidence>
<organism evidence="12 13">
    <name type="scientific">Trichobilharzia regenti</name>
    <name type="common">Nasal bird schistosome</name>
    <dbReference type="NCBI Taxonomy" id="157069"/>
    <lineage>
        <taxon>Eukaryota</taxon>
        <taxon>Metazoa</taxon>
        <taxon>Spiralia</taxon>
        <taxon>Lophotrochozoa</taxon>
        <taxon>Platyhelminthes</taxon>
        <taxon>Trematoda</taxon>
        <taxon>Digenea</taxon>
        <taxon>Strigeidida</taxon>
        <taxon>Schistosomatoidea</taxon>
        <taxon>Schistosomatidae</taxon>
        <taxon>Trichobilharzia</taxon>
    </lineage>
</organism>
<dbReference type="Proteomes" id="UP000050795">
    <property type="component" value="Unassembled WGS sequence"/>
</dbReference>
<evidence type="ECO:0000256" key="5">
    <source>
        <dbReference type="ARBA" id="ARBA00022889"/>
    </source>
</evidence>
<dbReference type="InterPro" id="IPR002126">
    <property type="entry name" value="Cadherin-like_dom"/>
</dbReference>
<evidence type="ECO:0000313" key="12">
    <source>
        <dbReference type="Proteomes" id="UP000050795"/>
    </source>
</evidence>
<evidence type="ECO:0000256" key="6">
    <source>
        <dbReference type="ARBA" id="ARBA00022989"/>
    </source>
</evidence>
<dbReference type="SMART" id="SM00112">
    <property type="entry name" value="CA"/>
    <property type="match status" value="2"/>
</dbReference>
<keyword evidence="3" id="KW-0677">Repeat</keyword>
<feature type="transmembrane region" description="Helical" evidence="10">
    <location>
        <begin position="329"/>
        <end position="352"/>
    </location>
</feature>
<dbReference type="GO" id="GO:0007156">
    <property type="term" value="P:homophilic cell adhesion via plasma membrane adhesion molecules"/>
    <property type="evidence" value="ECO:0007669"/>
    <property type="project" value="InterPro"/>
</dbReference>
<dbReference type="AlphaFoldDB" id="A0AA85KFR2"/>